<gene>
    <name evidence="2" type="ORF">PROFUN_16044</name>
</gene>
<evidence type="ECO:0000313" key="2">
    <source>
        <dbReference type="EMBL" id="PRP74744.1"/>
    </source>
</evidence>
<accession>A0A2P6MSS1</accession>
<comment type="caution">
    <text evidence="2">The sequence shown here is derived from an EMBL/GenBank/DDBJ whole genome shotgun (WGS) entry which is preliminary data.</text>
</comment>
<keyword evidence="3" id="KW-1185">Reference proteome</keyword>
<dbReference type="AlphaFoldDB" id="A0A2P6MSS1"/>
<sequence>MSKQDGSTEFAPNGSVSDVDTSMKDQRNFEDEEYAVVSVKNIDEDLEGDKDGEMLLMKPEVEGGNTPNAEGKQNPLNLESHLNVDMKKVKEFADNSNSLYDADILLISLRHSLGDRKDMYILDSGYRRDPSKYIKEAINALSEKKISFFVMPVHIPKEHHIGHWMLIIINTEKITFLFDPKGECKVPPRKDKEWIKTHIPGCKKYKAIFASTILLFYIIRFSLKSSTDEVTTFQEVDTVTLAEGHILSSVSPQLDERSRCSVALKVAKEAARLTALNSCLPQLLDVRMNLDSSVPSFEFISEPRSCEFLCLGCFLWSREGRTKMGLRQFLIFRFL</sequence>
<evidence type="ECO:0000256" key="1">
    <source>
        <dbReference type="SAM" id="MobiDB-lite"/>
    </source>
</evidence>
<feature type="region of interest" description="Disordered" evidence="1">
    <location>
        <begin position="1"/>
        <end position="30"/>
    </location>
</feature>
<dbReference type="InParanoid" id="A0A2P6MSS1"/>
<protein>
    <submittedName>
        <fullName evidence="2">Uncharacterized protein</fullName>
    </submittedName>
</protein>
<name>A0A2P6MSS1_9EUKA</name>
<dbReference type="Proteomes" id="UP000241769">
    <property type="component" value="Unassembled WGS sequence"/>
</dbReference>
<reference evidence="2 3" key="1">
    <citation type="journal article" date="2018" name="Genome Biol. Evol.">
        <title>Multiple Roots of Fruiting Body Formation in Amoebozoa.</title>
        <authorList>
            <person name="Hillmann F."/>
            <person name="Forbes G."/>
            <person name="Novohradska S."/>
            <person name="Ferling I."/>
            <person name="Riege K."/>
            <person name="Groth M."/>
            <person name="Westermann M."/>
            <person name="Marz M."/>
            <person name="Spaller T."/>
            <person name="Winckler T."/>
            <person name="Schaap P."/>
            <person name="Glockner G."/>
        </authorList>
    </citation>
    <scope>NUCLEOTIDE SEQUENCE [LARGE SCALE GENOMIC DNA]</scope>
    <source>
        <strain evidence="2 3">Jena</strain>
    </source>
</reference>
<organism evidence="2 3">
    <name type="scientific">Planoprotostelium fungivorum</name>
    <dbReference type="NCBI Taxonomy" id="1890364"/>
    <lineage>
        <taxon>Eukaryota</taxon>
        <taxon>Amoebozoa</taxon>
        <taxon>Evosea</taxon>
        <taxon>Variosea</taxon>
        <taxon>Cavosteliida</taxon>
        <taxon>Cavosteliaceae</taxon>
        <taxon>Planoprotostelium</taxon>
    </lineage>
</organism>
<evidence type="ECO:0000313" key="3">
    <source>
        <dbReference type="Proteomes" id="UP000241769"/>
    </source>
</evidence>
<dbReference type="EMBL" id="MDYQ01000442">
    <property type="protein sequence ID" value="PRP74744.1"/>
    <property type="molecule type" value="Genomic_DNA"/>
</dbReference>
<proteinExistence type="predicted"/>